<dbReference type="InterPro" id="IPR004089">
    <property type="entry name" value="MCPsignal_dom"/>
</dbReference>
<feature type="transmembrane region" description="Helical" evidence="4">
    <location>
        <begin position="17"/>
        <end position="36"/>
    </location>
</feature>
<organism evidence="6 7">
    <name type="scientific">Granulicella aggregans</name>
    <dbReference type="NCBI Taxonomy" id="474949"/>
    <lineage>
        <taxon>Bacteria</taxon>
        <taxon>Pseudomonadati</taxon>
        <taxon>Acidobacteriota</taxon>
        <taxon>Terriglobia</taxon>
        <taxon>Terriglobales</taxon>
        <taxon>Acidobacteriaceae</taxon>
        <taxon>Granulicella</taxon>
    </lineage>
</organism>
<evidence type="ECO:0000256" key="4">
    <source>
        <dbReference type="SAM" id="Phobius"/>
    </source>
</evidence>
<feature type="transmembrane region" description="Helical" evidence="4">
    <location>
        <begin position="97"/>
        <end position="130"/>
    </location>
</feature>
<dbReference type="GO" id="GO:0006935">
    <property type="term" value="P:chemotaxis"/>
    <property type="evidence" value="ECO:0007669"/>
    <property type="project" value="UniProtKB-KW"/>
</dbReference>
<dbReference type="PANTHER" id="PTHR43531:SF11">
    <property type="entry name" value="METHYL-ACCEPTING CHEMOTAXIS PROTEIN 3"/>
    <property type="match status" value="1"/>
</dbReference>
<reference evidence="6 7" key="1">
    <citation type="submission" date="2020-08" db="EMBL/GenBank/DDBJ databases">
        <title>Genomic Encyclopedia of Type Strains, Phase IV (KMG-V): Genome sequencing to study the core and pangenomes of soil and plant-associated prokaryotes.</title>
        <authorList>
            <person name="Whitman W."/>
        </authorList>
    </citation>
    <scope>NUCLEOTIDE SEQUENCE [LARGE SCALE GENOMIC DNA]</scope>
    <source>
        <strain evidence="6 7">M8UP14</strain>
    </source>
</reference>
<comment type="caution">
    <text evidence="6">The sequence shown here is derived from an EMBL/GenBank/DDBJ whole genome shotgun (WGS) entry which is preliminary data.</text>
</comment>
<protein>
    <recommendedName>
        <fullName evidence="5">Methyl-accepting transducer domain-containing protein</fullName>
    </recommendedName>
</protein>
<evidence type="ECO:0000256" key="3">
    <source>
        <dbReference type="PROSITE-ProRule" id="PRU00284"/>
    </source>
</evidence>
<proteinExistence type="inferred from homology"/>
<sequence length="431" mass="45254">MNTSGAYQLAYTRKANIFGFLFLAAHLPLLCGVASFNNGSLVTVASVMLILLAGPAMILLQDKSSPLGSIAIAVAAMGTSALAIYVANGMIEAHFEIFVLIALLAVYGRIAPLLTAGATIALHHVLFWLWLPAGIFNYKASFQVVLVHAFFVVLEVVPCCWIALQLGRAIESQSIVLESLKNSADHISSAAAEISSSSLSLAKGASQQAASIEETSASTAEISSKAQKNTEHSKDAADLVSESDANFVRTDASLSQMIKAMDAINESSEKISKIVKVIDQIAFQTNILALNASVEAARAGEAGMGFAVVADEVRSLAQRSAAAAKDTAELITDSITKSKAGMLIVDEVAIAIRSTTKDVAKIKELVIEINSGSRDQSAGISQISQSIQRMEAVTQAAAAASEQAAAATEELTHESEFIREIVQRLTVLSGG</sequence>
<keyword evidence="4" id="KW-1133">Transmembrane helix</keyword>
<gene>
    <name evidence="6" type="ORF">HDF16_003871</name>
</gene>
<keyword evidence="7" id="KW-1185">Reference proteome</keyword>
<comment type="similarity">
    <text evidence="2">Belongs to the methyl-accepting chemotaxis (MCP) protein family.</text>
</comment>
<dbReference type="Proteomes" id="UP000540989">
    <property type="component" value="Unassembled WGS sequence"/>
</dbReference>
<dbReference type="GO" id="GO:0016020">
    <property type="term" value="C:membrane"/>
    <property type="evidence" value="ECO:0007669"/>
    <property type="project" value="InterPro"/>
</dbReference>
<accession>A0A7W8E4J9</accession>
<dbReference type="AlphaFoldDB" id="A0A7W8E4J9"/>
<dbReference type="Gene3D" id="1.10.287.950">
    <property type="entry name" value="Methyl-accepting chemotaxis protein"/>
    <property type="match status" value="1"/>
</dbReference>
<keyword evidence="4" id="KW-0812">Transmembrane</keyword>
<dbReference type="SMART" id="SM00283">
    <property type="entry name" value="MA"/>
    <property type="match status" value="1"/>
</dbReference>
<feature type="domain" description="Methyl-accepting transducer" evidence="5">
    <location>
        <begin position="183"/>
        <end position="412"/>
    </location>
</feature>
<dbReference type="SUPFAM" id="SSF58104">
    <property type="entry name" value="Methyl-accepting chemotaxis protein (MCP) signaling domain"/>
    <property type="match status" value="1"/>
</dbReference>
<dbReference type="RefSeq" id="WP_184220092.1">
    <property type="nucleotide sequence ID" value="NZ_JACHIP010000005.1"/>
</dbReference>
<keyword evidence="1" id="KW-0145">Chemotaxis</keyword>
<dbReference type="InterPro" id="IPR051310">
    <property type="entry name" value="MCP_chemotaxis"/>
</dbReference>
<dbReference type="PROSITE" id="PS50111">
    <property type="entry name" value="CHEMOTAXIS_TRANSDUC_2"/>
    <property type="match status" value="1"/>
</dbReference>
<dbReference type="GO" id="GO:0007165">
    <property type="term" value="P:signal transduction"/>
    <property type="evidence" value="ECO:0007669"/>
    <property type="project" value="UniProtKB-KW"/>
</dbReference>
<evidence type="ECO:0000259" key="5">
    <source>
        <dbReference type="PROSITE" id="PS50111"/>
    </source>
</evidence>
<dbReference type="PRINTS" id="PR00260">
    <property type="entry name" value="CHEMTRNSDUCR"/>
</dbReference>
<dbReference type="PANTHER" id="PTHR43531">
    <property type="entry name" value="PROTEIN ICFG"/>
    <property type="match status" value="1"/>
</dbReference>
<evidence type="ECO:0000256" key="1">
    <source>
        <dbReference type="ARBA" id="ARBA00022500"/>
    </source>
</evidence>
<keyword evidence="3" id="KW-0807">Transducer</keyword>
<dbReference type="InterPro" id="IPR004090">
    <property type="entry name" value="Chemotax_Me-accpt_rcpt"/>
</dbReference>
<keyword evidence="4" id="KW-0472">Membrane</keyword>
<dbReference type="CDD" id="cd11386">
    <property type="entry name" value="MCP_signal"/>
    <property type="match status" value="1"/>
</dbReference>
<feature type="transmembrane region" description="Helical" evidence="4">
    <location>
        <begin position="42"/>
        <end position="60"/>
    </location>
</feature>
<dbReference type="Pfam" id="PF00015">
    <property type="entry name" value="MCPsignal"/>
    <property type="match status" value="1"/>
</dbReference>
<feature type="transmembrane region" description="Helical" evidence="4">
    <location>
        <begin position="67"/>
        <end position="91"/>
    </location>
</feature>
<evidence type="ECO:0000313" key="6">
    <source>
        <dbReference type="EMBL" id="MBB5059148.1"/>
    </source>
</evidence>
<dbReference type="GO" id="GO:0004888">
    <property type="term" value="F:transmembrane signaling receptor activity"/>
    <property type="evidence" value="ECO:0007669"/>
    <property type="project" value="InterPro"/>
</dbReference>
<name>A0A7W8E4J9_9BACT</name>
<dbReference type="EMBL" id="JACHIP010000005">
    <property type="protein sequence ID" value="MBB5059148.1"/>
    <property type="molecule type" value="Genomic_DNA"/>
</dbReference>
<feature type="transmembrane region" description="Helical" evidence="4">
    <location>
        <begin position="142"/>
        <end position="164"/>
    </location>
</feature>
<evidence type="ECO:0000256" key="2">
    <source>
        <dbReference type="ARBA" id="ARBA00029447"/>
    </source>
</evidence>
<evidence type="ECO:0000313" key="7">
    <source>
        <dbReference type="Proteomes" id="UP000540989"/>
    </source>
</evidence>